<evidence type="ECO:0000256" key="2">
    <source>
        <dbReference type="ARBA" id="ARBA00023027"/>
    </source>
</evidence>
<evidence type="ECO:0000313" key="4">
    <source>
        <dbReference type="EMBL" id="ESZ98927.1"/>
    </source>
</evidence>
<dbReference type="SUPFAM" id="SSF52283">
    <property type="entry name" value="Formate/glycerate dehydrogenase catalytic domain-like"/>
    <property type="match status" value="1"/>
</dbReference>
<keyword evidence="1" id="KW-0560">Oxidoreductase</keyword>
<dbReference type="InterPro" id="IPR036291">
    <property type="entry name" value="NAD(P)-bd_dom_sf"/>
</dbReference>
<dbReference type="HOGENOM" id="CLU_019796_1_0_1"/>
<gene>
    <name evidence="4" type="ORF">SBOR_0683</name>
</gene>
<evidence type="ECO:0000256" key="1">
    <source>
        <dbReference type="ARBA" id="ARBA00023002"/>
    </source>
</evidence>
<protein>
    <recommendedName>
        <fullName evidence="3">D-isomer specific 2-hydroxyacid dehydrogenase NAD-binding domain-containing protein</fullName>
    </recommendedName>
</protein>
<dbReference type="InterPro" id="IPR006140">
    <property type="entry name" value="D-isomer_DH_NAD-bd"/>
</dbReference>
<reference evidence="4 5" key="1">
    <citation type="journal article" date="2014" name="Genome Announc.">
        <title>Draft genome sequence of Sclerotinia borealis, a psychrophilic plant pathogenic fungus.</title>
        <authorList>
            <person name="Mardanov A.V."/>
            <person name="Beletsky A.V."/>
            <person name="Kadnikov V.V."/>
            <person name="Ignatov A.N."/>
            <person name="Ravin N.V."/>
        </authorList>
    </citation>
    <scope>NUCLEOTIDE SEQUENCE [LARGE SCALE GENOMIC DNA]</scope>
    <source>
        <strain evidence="5">F-4157</strain>
    </source>
</reference>
<dbReference type="AlphaFoldDB" id="W9CQ48"/>
<dbReference type="SUPFAM" id="SSF51735">
    <property type="entry name" value="NAD(P)-binding Rossmann-fold domains"/>
    <property type="match status" value="1"/>
</dbReference>
<dbReference type="InterPro" id="IPR029752">
    <property type="entry name" value="D-isomer_DH_CS1"/>
</dbReference>
<keyword evidence="2" id="KW-0520">NAD</keyword>
<dbReference type="OrthoDB" id="298012at2759"/>
<sequence length="367" mass="40883">MGEVCKPKEHILCLLPFPEEPKILDRLRRKYDVEFTYKQNSYGLGKALHLTEVPDETWHDATILVTLSSLPPSAEKAKNVKLIHIFSAGTDKLSDTPVWKDTKIPITNSSGVHGPQISEWVIMQILSHSHKEKIMMEWQKKHVWGDFRELGALRDLVGQRLGVLGYGAIGRQTARICQAMGMDVIAYTATPRTTPESRKDVGKYIVPNTGDPDGTLPSAWYSGLDKTSLHNFLSQDIDILLIAVPLTPQTHHFLSAAEFEILGSKTNAFIINIARGGIINHEDLITYLKKPLHEGGLRGAALDVTDPEPLPEDSELWTLDNVAITPHVSGLGATTYAQRSFAILDENLENIERGRDLINLVDRKKGY</sequence>
<dbReference type="STRING" id="1432307.W9CQ48"/>
<dbReference type="CDD" id="cd12163">
    <property type="entry name" value="2-Hacid_dh_5"/>
    <property type="match status" value="1"/>
</dbReference>
<dbReference type="Pfam" id="PF02826">
    <property type="entry name" value="2-Hacid_dh_C"/>
    <property type="match status" value="2"/>
</dbReference>
<dbReference type="GO" id="GO:0016491">
    <property type="term" value="F:oxidoreductase activity"/>
    <property type="evidence" value="ECO:0007669"/>
    <property type="project" value="UniProtKB-KW"/>
</dbReference>
<keyword evidence="5" id="KW-1185">Reference proteome</keyword>
<feature type="domain" description="D-isomer specific 2-hydroxyacid dehydrogenase NAD-binding" evidence="3">
    <location>
        <begin position="123"/>
        <end position="195"/>
    </location>
</feature>
<dbReference type="PANTHER" id="PTHR43333">
    <property type="entry name" value="2-HACID_DH_C DOMAIN-CONTAINING PROTEIN"/>
    <property type="match status" value="1"/>
</dbReference>
<dbReference type="Gene3D" id="3.40.50.720">
    <property type="entry name" value="NAD(P)-binding Rossmann-like Domain"/>
    <property type="match status" value="2"/>
</dbReference>
<dbReference type="PROSITE" id="PS00065">
    <property type="entry name" value="D_2_HYDROXYACID_DH_1"/>
    <property type="match status" value="1"/>
</dbReference>
<evidence type="ECO:0000259" key="3">
    <source>
        <dbReference type="Pfam" id="PF02826"/>
    </source>
</evidence>
<dbReference type="Proteomes" id="UP000019487">
    <property type="component" value="Unassembled WGS sequence"/>
</dbReference>
<evidence type="ECO:0000313" key="5">
    <source>
        <dbReference type="Proteomes" id="UP000019487"/>
    </source>
</evidence>
<name>W9CQ48_SCLBF</name>
<organism evidence="4 5">
    <name type="scientific">Sclerotinia borealis (strain F-4128)</name>
    <dbReference type="NCBI Taxonomy" id="1432307"/>
    <lineage>
        <taxon>Eukaryota</taxon>
        <taxon>Fungi</taxon>
        <taxon>Dikarya</taxon>
        <taxon>Ascomycota</taxon>
        <taxon>Pezizomycotina</taxon>
        <taxon>Leotiomycetes</taxon>
        <taxon>Helotiales</taxon>
        <taxon>Sclerotiniaceae</taxon>
        <taxon>Sclerotinia</taxon>
    </lineage>
</organism>
<dbReference type="EMBL" id="AYSA01000027">
    <property type="protein sequence ID" value="ESZ98927.1"/>
    <property type="molecule type" value="Genomic_DNA"/>
</dbReference>
<dbReference type="GO" id="GO:0051287">
    <property type="term" value="F:NAD binding"/>
    <property type="evidence" value="ECO:0007669"/>
    <property type="project" value="InterPro"/>
</dbReference>
<accession>W9CQ48</accession>
<feature type="domain" description="D-isomer specific 2-hydroxyacid dehydrogenase NAD-binding" evidence="3">
    <location>
        <begin position="223"/>
        <end position="329"/>
    </location>
</feature>
<proteinExistence type="predicted"/>
<comment type="caution">
    <text evidence="4">The sequence shown here is derived from an EMBL/GenBank/DDBJ whole genome shotgun (WGS) entry which is preliminary data.</text>
</comment>
<dbReference type="PANTHER" id="PTHR43333:SF1">
    <property type="entry name" value="D-ISOMER SPECIFIC 2-HYDROXYACID DEHYDROGENASE NAD-BINDING DOMAIN-CONTAINING PROTEIN"/>
    <property type="match status" value="1"/>
</dbReference>